<evidence type="ECO:0000256" key="6">
    <source>
        <dbReference type="ARBA" id="ARBA00022777"/>
    </source>
</evidence>
<evidence type="ECO:0000256" key="1">
    <source>
        <dbReference type="ARBA" id="ARBA00000085"/>
    </source>
</evidence>
<dbReference type="PANTHER" id="PTHR24421">
    <property type="entry name" value="NITRATE/NITRITE SENSOR PROTEIN NARX-RELATED"/>
    <property type="match status" value="1"/>
</dbReference>
<keyword evidence="9" id="KW-0472">Membrane</keyword>
<evidence type="ECO:0000313" key="12">
    <source>
        <dbReference type="EMBL" id="MDA2805089.1"/>
    </source>
</evidence>
<keyword evidence="6 12" id="KW-0418">Kinase</keyword>
<evidence type="ECO:0000313" key="13">
    <source>
        <dbReference type="Proteomes" id="UP001165685"/>
    </source>
</evidence>
<accession>A0ABT4TK54</accession>
<keyword evidence="3" id="KW-0597">Phosphoprotein</keyword>
<keyword evidence="5" id="KW-0547">Nucleotide-binding</keyword>
<feature type="domain" description="Signal transduction histidine kinase subgroup 3 dimerisation and phosphoacceptor" evidence="11">
    <location>
        <begin position="203"/>
        <end position="268"/>
    </location>
</feature>
<dbReference type="InterPro" id="IPR036890">
    <property type="entry name" value="HATPase_C_sf"/>
</dbReference>
<feature type="transmembrane region" description="Helical" evidence="9">
    <location>
        <begin position="141"/>
        <end position="158"/>
    </location>
</feature>
<dbReference type="Pfam" id="PF02518">
    <property type="entry name" value="HATPase_c"/>
    <property type="match status" value="1"/>
</dbReference>
<dbReference type="Proteomes" id="UP001165685">
    <property type="component" value="Unassembled WGS sequence"/>
</dbReference>
<feature type="transmembrane region" description="Helical" evidence="9">
    <location>
        <begin position="113"/>
        <end position="134"/>
    </location>
</feature>
<evidence type="ECO:0000256" key="8">
    <source>
        <dbReference type="ARBA" id="ARBA00023012"/>
    </source>
</evidence>
<dbReference type="Gene3D" id="1.20.5.1930">
    <property type="match status" value="1"/>
</dbReference>
<keyword evidence="4" id="KW-0808">Transferase</keyword>
<feature type="transmembrane region" description="Helical" evidence="9">
    <location>
        <begin position="21"/>
        <end position="40"/>
    </location>
</feature>
<protein>
    <recommendedName>
        <fullName evidence="2">histidine kinase</fullName>
        <ecNumber evidence="2">2.7.13.3</ecNumber>
    </recommendedName>
</protein>
<dbReference type="RefSeq" id="WP_270677736.1">
    <property type="nucleotide sequence ID" value="NZ_JAQFWP010000016.1"/>
</dbReference>
<feature type="transmembrane region" description="Helical" evidence="9">
    <location>
        <begin position="88"/>
        <end position="107"/>
    </location>
</feature>
<evidence type="ECO:0000256" key="2">
    <source>
        <dbReference type="ARBA" id="ARBA00012438"/>
    </source>
</evidence>
<evidence type="ECO:0000256" key="9">
    <source>
        <dbReference type="SAM" id="Phobius"/>
    </source>
</evidence>
<sequence>MPSWKSRGRAEAAMESLARNGYLLAVVVAVVLLLGLSATLQELLSRDPGPDWPGPPPSYRDWLPLCSGLIGGAAAMAAAWPGTPPRRLALVGPAAPVAVLAVSLALSPADPGMFGYTMSILEVFAMFLAANLVTWHASRRAVAVMAAATTLAILSQGLRSEGWGLGAVGWMLLLATLTFLPGLVLRWRERERAWRVEEARRDERLSLARDLHDVVAHQVSGIVVQVQALRHIADRDPAVVAAALPQIEDAGAAALAAMRRMVGALREDGDAAPLEPHDLAVALRALEEPGDIGRPRVEVAVEGDPGALPEETASAVLRMSQEAVTNARRHARDASLVRVELAADASGARLRVADDGRGGGSAHGAGGGYGLIGMAERAKLLGGSFTAGPADDAPGWRVVAELPAGTAGDGGAR</sequence>
<evidence type="ECO:0000259" key="10">
    <source>
        <dbReference type="Pfam" id="PF02518"/>
    </source>
</evidence>
<keyword evidence="9" id="KW-0812">Transmembrane</keyword>
<evidence type="ECO:0000256" key="3">
    <source>
        <dbReference type="ARBA" id="ARBA00022553"/>
    </source>
</evidence>
<dbReference type="EC" id="2.7.13.3" evidence="2"/>
<dbReference type="Gene3D" id="3.30.565.10">
    <property type="entry name" value="Histidine kinase-like ATPase, C-terminal domain"/>
    <property type="match status" value="1"/>
</dbReference>
<dbReference type="PANTHER" id="PTHR24421:SF10">
    <property type="entry name" value="NITRATE_NITRITE SENSOR PROTEIN NARQ"/>
    <property type="match status" value="1"/>
</dbReference>
<evidence type="ECO:0000256" key="4">
    <source>
        <dbReference type="ARBA" id="ARBA00022679"/>
    </source>
</evidence>
<organism evidence="12 13">
    <name type="scientific">Nocardiopsis suaedae</name>
    <dbReference type="NCBI Taxonomy" id="3018444"/>
    <lineage>
        <taxon>Bacteria</taxon>
        <taxon>Bacillati</taxon>
        <taxon>Actinomycetota</taxon>
        <taxon>Actinomycetes</taxon>
        <taxon>Streptosporangiales</taxon>
        <taxon>Nocardiopsidaceae</taxon>
        <taxon>Nocardiopsis</taxon>
    </lineage>
</organism>
<name>A0ABT4TK54_9ACTN</name>
<feature type="transmembrane region" description="Helical" evidence="9">
    <location>
        <begin position="164"/>
        <end position="185"/>
    </location>
</feature>
<keyword evidence="8" id="KW-0902">Two-component regulatory system</keyword>
<dbReference type="Pfam" id="PF07730">
    <property type="entry name" value="HisKA_3"/>
    <property type="match status" value="1"/>
</dbReference>
<keyword evidence="13" id="KW-1185">Reference proteome</keyword>
<dbReference type="GO" id="GO:0016301">
    <property type="term" value="F:kinase activity"/>
    <property type="evidence" value="ECO:0007669"/>
    <property type="project" value="UniProtKB-KW"/>
</dbReference>
<keyword evidence="7" id="KW-0067">ATP-binding</keyword>
<gene>
    <name evidence="12" type="ORF">O4U47_11240</name>
</gene>
<evidence type="ECO:0000256" key="7">
    <source>
        <dbReference type="ARBA" id="ARBA00022840"/>
    </source>
</evidence>
<dbReference type="SUPFAM" id="SSF55874">
    <property type="entry name" value="ATPase domain of HSP90 chaperone/DNA topoisomerase II/histidine kinase"/>
    <property type="match status" value="1"/>
</dbReference>
<evidence type="ECO:0000256" key="5">
    <source>
        <dbReference type="ARBA" id="ARBA00022741"/>
    </source>
</evidence>
<feature type="transmembrane region" description="Helical" evidence="9">
    <location>
        <begin position="62"/>
        <end position="81"/>
    </location>
</feature>
<comment type="caution">
    <text evidence="12">The sequence shown here is derived from an EMBL/GenBank/DDBJ whole genome shotgun (WGS) entry which is preliminary data.</text>
</comment>
<dbReference type="InterPro" id="IPR050482">
    <property type="entry name" value="Sensor_HK_TwoCompSys"/>
</dbReference>
<dbReference type="InterPro" id="IPR003594">
    <property type="entry name" value="HATPase_dom"/>
</dbReference>
<feature type="domain" description="Histidine kinase/HSP90-like ATPase" evidence="10">
    <location>
        <begin position="315"/>
        <end position="404"/>
    </location>
</feature>
<evidence type="ECO:0000259" key="11">
    <source>
        <dbReference type="Pfam" id="PF07730"/>
    </source>
</evidence>
<dbReference type="CDD" id="cd16917">
    <property type="entry name" value="HATPase_UhpB-NarQ-NarX-like"/>
    <property type="match status" value="1"/>
</dbReference>
<proteinExistence type="predicted"/>
<dbReference type="InterPro" id="IPR011712">
    <property type="entry name" value="Sig_transdc_His_kin_sub3_dim/P"/>
</dbReference>
<keyword evidence="9" id="KW-1133">Transmembrane helix</keyword>
<comment type="catalytic activity">
    <reaction evidence="1">
        <text>ATP + protein L-histidine = ADP + protein N-phospho-L-histidine.</text>
        <dbReference type="EC" id="2.7.13.3"/>
    </reaction>
</comment>
<reference evidence="12" key="1">
    <citation type="submission" date="2023-01" db="EMBL/GenBank/DDBJ databases">
        <title>Draft genome sequence of Nocardiopsis sp. LSu2-4 isolated from halophytes.</title>
        <authorList>
            <person name="Duangmal K."/>
            <person name="Chantavorakit T."/>
        </authorList>
    </citation>
    <scope>NUCLEOTIDE SEQUENCE</scope>
    <source>
        <strain evidence="12">LSu2-4</strain>
    </source>
</reference>
<dbReference type="EMBL" id="JAQFWP010000016">
    <property type="protein sequence ID" value="MDA2805089.1"/>
    <property type="molecule type" value="Genomic_DNA"/>
</dbReference>